<feature type="transmembrane region" description="Helical" evidence="6">
    <location>
        <begin position="78"/>
        <end position="103"/>
    </location>
</feature>
<evidence type="ECO:0000256" key="1">
    <source>
        <dbReference type="ARBA" id="ARBA00004651"/>
    </source>
</evidence>
<feature type="non-terminal residue" evidence="8">
    <location>
        <position position="201"/>
    </location>
</feature>
<keyword evidence="5 6" id="KW-0472">Membrane</keyword>
<evidence type="ECO:0000256" key="5">
    <source>
        <dbReference type="ARBA" id="ARBA00023136"/>
    </source>
</evidence>
<evidence type="ECO:0000256" key="4">
    <source>
        <dbReference type="ARBA" id="ARBA00022989"/>
    </source>
</evidence>
<dbReference type="Pfam" id="PF09335">
    <property type="entry name" value="VTT_dom"/>
    <property type="match status" value="1"/>
</dbReference>
<organism evidence="8 9">
    <name type="scientific">Candidatus Kaiserbacteria bacterium CG_4_9_14_0_2_um_filter_41_32</name>
    <dbReference type="NCBI Taxonomy" id="1974601"/>
    <lineage>
        <taxon>Bacteria</taxon>
        <taxon>Candidatus Kaiseribacteriota</taxon>
    </lineage>
</organism>
<name>A0A2M8FFH0_9BACT</name>
<dbReference type="InterPro" id="IPR015414">
    <property type="entry name" value="TMEM64"/>
</dbReference>
<reference evidence="9" key="1">
    <citation type="submission" date="2017-09" db="EMBL/GenBank/DDBJ databases">
        <title>Depth-based differentiation of microbial function through sediment-hosted aquifers and enrichment of novel symbionts in the deep terrestrial subsurface.</title>
        <authorList>
            <person name="Probst A.J."/>
            <person name="Ladd B."/>
            <person name="Jarett J.K."/>
            <person name="Geller-Mcgrath D.E."/>
            <person name="Sieber C.M.K."/>
            <person name="Emerson J.B."/>
            <person name="Anantharaman K."/>
            <person name="Thomas B.C."/>
            <person name="Malmstrom R."/>
            <person name="Stieglmeier M."/>
            <person name="Klingl A."/>
            <person name="Woyke T."/>
            <person name="Ryan C.M."/>
            <person name="Banfield J.F."/>
        </authorList>
    </citation>
    <scope>NUCLEOTIDE SEQUENCE [LARGE SCALE GENOMIC DNA]</scope>
</reference>
<keyword evidence="2 6" id="KW-1003">Cell membrane</keyword>
<comment type="subcellular location">
    <subcellularLocation>
        <location evidence="1 6">Cell membrane</location>
        <topology evidence="1 6">Multi-pass membrane protein</topology>
    </subcellularLocation>
</comment>
<dbReference type="PANTHER" id="PTHR12677:SF59">
    <property type="entry name" value="GOLGI APPARATUS MEMBRANE PROTEIN TVP38-RELATED"/>
    <property type="match status" value="1"/>
</dbReference>
<protein>
    <recommendedName>
        <fullName evidence="6">TVP38/TMEM64 family membrane protein</fullName>
    </recommendedName>
</protein>
<comment type="caution">
    <text evidence="8">The sequence shown here is derived from an EMBL/GenBank/DDBJ whole genome shotgun (WGS) entry which is preliminary data.</text>
</comment>
<feature type="transmembrane region" description="Helical" evidence="6">
    <location>
        <begin position="162"/>
        <end position="181"/>
    </location>
</feature>
<gene>
    <name evidence="8" type="ORF">CO026_00600</name>
</gene>
<dbReference type="GO" id="GO:0005886">
    <property type="term" value="C:plasma membrane"/>
    <property type="evidence" value="ECO:0007669"/>
    <property type="project" value="UniProtKB-SubCell"/>
</dbReference>
<keyword evidence="3 6" id="KW-0812">Transmembrane</keyword>
<feature type="transmembrane region" description="Helical" evidence="6">
    <location>
        <begin position="50"/>
        <end position="72"/>
    </location>
</feature>
<keyword evidence="4 6" id="KW-1133">Transmembrane helix</keyword>
<proteinExistence type="inferred from homology"/>
<sequence>MFKFQFSKTTSASILGLFLVVILFILTTILTNHYQTVIADAVTKSNGASLFMYVAVTILATVIAPVSTLPLIPLATSMWGWFVAGLLSVIGWVLGAQIAFFLARKYGKKLVIKIISLQKLEKMEHQFGTTNIFWAVVLLRMTVPVDILSYALGLFSQMSSKAYFLATLIGVTPFAFIFSYAGSLSLGSQLMVLVEVILFIF</sequence>
<feature type="domain" description="VTT" evidence="7">
    <location>
        <begin position="72"/>
        <end position="183"/>
    </location>
</feature>
<comment type="similarity">
    <text evidence="6">Belongs to the TVP38/TMEM64 family.</text>
</comment>
<dbReference type="EMBL" id="PFRD01000030">
    <property type="protein sequence ID" value="PJC56389.1"/>
    <property type="molecule type" value="Genomic_DNA"/>
</dbReference>
<accession>A0A2M8FFH0</accession>
<dbReference type="Proteomes" id="UP000230391">
    <property type="component" value="Unassembled WGS sequence"/>
</dbReference>
<dbReference type="AlphaFoldDB" id="A0A2M8FFH0"/>
<feature type="transmembrane region" description="Helical" evidence="6">
    <location>
        <begin position="132"/>
        <end position="156"/>
    </location>
</feature>
<evidence type="ECO:0000256" key="6">
    <source>
        <dbReference type="RuleBase" id="RU366058"/>
    </source>
</evidence>
<evidence type="ECO:0000256" key="2">
    <source>
        <dbReference type="ARBA" id="ARBA00022475"/>
    </source>
</evidence>
<feature type="transmembrane region" description="Helical" evidence="6">
    <location>
        <begin position="12"/>
        <end position="30"/>
    </location>
</feature>
<evidence type="ECO:0000313" key="9">
    <source>
        <dbReference type="Proteomes" id="UP000230391"/>
    </source>
</evidence>
<evidence type="ECO:0000259" key="7">
    <source>
        <dbReference type="Pfam" id="PF09335"/>
    </source>
</evidence>
<evidence type="ECO:0000256" key="3">
    <source>
        <dbReference type="ARBA" id="ARBA00022692"/>
    </source>
</evidence>
<dbReference type="PANTHER" id="PTHR12677">
    <property type="entry name" value="GOLGI APPARATUS MEMBRANE PROTEIN TVP38-RELATED"/>
    <property type="match status" value="1"/>
</dbReference>
<dbReference type="InterPro" id="IPR032816">
    <property type="entry name" value="VTT_dom"/>
</dbReference>
<evidence type="ECO:0000313" key="8">
    <source>
        <dbReference type="EMBL" id="PJC56389.1"/>
    </source>
</evidence>